<accession>A0A1G4M978</accession>
<sequence length="166" mass="18757">MLNRTKSFQDCKETEVPGYNDCPNLLFRVNSSKRSVSSNQVDTYGNTKPAAAPPPSIKRSIATKATELPSKSIVKTKEEVMTEIQALLNRETKLSPGEFEFYKRKFMTNISKSLENEHTRLTLAEILSHISEKDQAKKLITGWMVSDTSISSWCPAFRKIVENVII</sequence>
<protein>
    <submittedName>
        <fullName evidence="2">LAFE_0C03488g1_1</fullName>
    </submittedName>
</protein>
<dbReference type="OMA" id="PGYNDCP"/>
<gene>
    <name evidence="2" type="ORF">LAFE_0C03488G</name>
</gene>
<organism evidence="2 3">
    <name type="scientific">Lachancea fermentati</name>
    <name type="common">Zygosaccharomyces fermentati</name>
    <dbReference type="NCBI Taxonomy" id="4955"/>
    <lineage>
        <taxon>Eukaryota</taxon>
        <taxon>Fungi</taxon>
        <taxon>Dikarya</taxon>
        <taxon>Ascomycota</taxon>
        <taxon>Saccharomycotina</taxon>
        <taxon>Saccharomycetes</taxon>
        <taxon>Saccharomycetales</taxon>
        <taxon>Saccharomycetaceae</taxon>
        <taxon>Lachancea</taxon>
    </lineage>
</organism>
<dbReference type="OrthoDB" id="4090463at2759"/>
<proteinExistence type="predicted"/>
<feature type="region of interest" description="Disordered" evidence="1">
    <location>
        <begin position="37"/>
        <end position="56"/>
    </location>
</feature>
<dbReference type="Proteomes" id="UP000190831">
    <property type="component" value="Chromosome C"/>
</dbReference>
<reference evidence="2 3" key="1">
    <citation type="submission" date="2016-03" db="EMBL/GenBank/DDBJ databases">
        <authorList>
            <person name="Devillers H."/>
        </authorList>
    </citation>
    <scope>NUCLEOTIDE SEQUENCE [LARGE SCALE GENOMIC DNA]</scope>
    <source>
        <strain evidence="2">CBS 6772</strain>
    </source>
</reference>
<keyword evidence="3" id="KW-1185">Reference proteome</keyword>
<evidence type="ECO:0000256" key="1">
    <source>
        <dbReference type="SAM" id="MobiDB-lite"/>
    </source>
</evidence>
<dbReference type="AlphaFoldDB" id="A0A1G4M978"/>
<dbReference type="EMBL" id="LT598485">
    <property type="protein sequence ID" value="SCW00406.1"/>
    <property type="molecule type" value="Genomic_DNA"/>
</dbReference>
<evidence type="ECO:0000313" key="2">
    <source>
        <dbReference type="EMBL" id="SCW00406.1"/>
    </source>
</evidence>
<evidence type="ECO:0000313" key="3">
    <source>
        <dbReference type="Proteomes" id="UP000190831"/>
    </source>
</evidence>
<name>A0A1G4M978_LACFM</name>